<dbReference type="Proteomes" id="UP000198242">
    <property type="component" value="Chromosome I"/>
</dbReference>
<name>A0A1C4VJJ0_MICVI</name>
<keyword evidence="3" id="KW-1185">Reference proteome</keyword>
<reference evidence="3" key="1">
    <citation type="submission" date="2016-06" db="EMBL/GenBank/DDBJ databases">
        <authorList>
            <person name="Varghese N."/>
            <person name="Submissions Spin"/>
        </authorList>
    </citation>
    <scope>NUCLEOTIDE SEQUENCE [LARGE SCALE GENOMIC DNA]</scope>
    <source>
        <strain evidence="3">DSM 43909</strain>
    </source>
</reference>
<dbReference type="AlphaFoldDB" id="A0A1C4VJJ0"/>
<proteinExistence type="predicted"/>
<accession>A0A1C4VJJ0</accession>
<dbReference type="EMBL" id="LT607411">
    <property type="protein sequence ID" value="SCE84126.1"/>
    <property type="molecule type" value="Genomic_DNA"/>
</dbReference>
<gene>
    <name evidence="2" type="ORF">GA0074695_1529</name>
</gene>
<protein>
    <submittedName>
        <fullName evidence="2">Uncharacterized protein</fullName>
    </submittedName>
</protein>
<evidence type="ECO:0000313" key="2">
    <source>
        <dbReference type="EMBL" id="SCE84126.1"/>
    </source>
</evidence>
<evidence type="ECO:0000313" key="3">
    <source>
        <dbReference type="Proteomes" id="UP000198242"/>
    </source>
</evidence>
<dbReference type="RefSeq" id="WP_089005595.1">
    <property type="nucleotide sequence ID" value="NZ_LT607411.1"/>
</dbReference>
<feature type="region of interest" description="Disordered" evidence="1">
    <location>
        <begin position="101"/>
        <end position="123"/>
    </location>
</feature>
<sequence length="123" mass="12839">MTDTAPERPLPDPPPDLTPDALDLWEDILTHHGATITTIGFGALVQSVKLVALADRAEEAIGSDFVVIGFRGAPVSNPLFDTVRQARTAAVTALKTVGANLGDAPSGTNAGRALAGARWRKAR</sequence>
<dbReference type="OrthoDB" id="3405462at2"/>
<organism evidence="2 3">
    <name type="scientific">Micromonospora viridifaciens</name>
    <dbReference type="NCBI Taxonomy" id="1881"/>
    <lineage>
        <taxon>Bacteria</taxon>
        <taxon>Bacillati</taxon>
        <taxon>Actinomycetota</taxon>
        <taxon>Actinomycetes</taxon>
        <taxon>Micromonosporales</taxon>
        <taxon>Micromonosporaceae</taxon>
        <taxon>Micromonospora</taxon>
    </lineage>
</organism>
<evidence type="ECO:0000256" key="1">
    <source>
        <dbReference type="SAM" id="MobiDB-lite"/>
    </source>
</evidence>